<comment type="function">
    <text evidence="1 12">Required for the export of heme to the periplasm for the biogenesis of c-type cytochromes.</text>
</comment>
<dbReference type="GO" id="GO:0005886">
    <property type="term" value="C:plasma membrane"/>
    <property type="evidence" value="ECO:0007669"/>
    <property type="project" value="UniProtKB-SubCell"/>
</dbReference>
<evidence type="ECO:0000256" key="5">
    <source>
        <dbReference type="ARBA" id="ARBA00022448"/>
    </source>
</evidence>
<feature type="transmembrane region" description="Helical" evidence="13">
    <location>
        <begin position="21"/>
        <end position="40"/>
    </location>
</feature>
<organism evidence="14">
    <name type="scientific">Vibrio sp. HB236076</name>
    <dbReference type="NCBI Taxonomy" id="3232307"/>
    <lineage>
        <taxon>Bacteria</taxon>
        <taxon>Pseudomonadati</taxon>
        <taxon>Pseudomonadota</taxon>
        <taxon>Gammaproteobacteria</taxon>
        <taxon>Vibrionales</taxon>
        <taxon>Vibrionaceae</taxon>
        <taxon>Vibrio</taxon>
    </lineage>
</organism>
<dbReference type="PANTHER" id="PTHR30070:SF1">
    <property type="entry name" value="CYTOCHROME C BIOGENESIS B-RELATED"/>
    <property type="match status" value="1"/>
</dbReference>
<dbReference type="EMBL" id="CP162601">
    <property type="protein sequence ID" value="XDK25953.1"/>
    <property type="molecule type" value="Genomic_DNA"/>
</dbReference>
<dbReference type="InterPro" id="IPR026031">
    <property type="entry name" value="Cyt_c_CcmB_bac"/>
</dbReference>
<keyword evidence="5 12" id="KW-0813">Transport</keyword>
<dbReference type="PANTHER" id="PTHR30070">
    <property type="entry name" value="HEME EXPORTER PROTEIN B"/>
    <property type="match status" value="1"/>
</dbReference>
<reference evidence="14" key="1">
    <citation type="submission" date="2024-07" db="EMBL/GenBank/DDBJ databases">
        <title>Genome Analysis of a Potential Novel Vibrio Species Secreting pH- and Thermo-stable Alginate Lyase and its Application in Producing Alginate Oligosaccharides.</title>
        <authorList>
            <person name="Huang H."/>
            <person name="Bao K."/>
        </authorList>
    </citation>
    <scope>NUCLEOTIDE SEQUENCE</scope>
    <source>
        <strain evidence="14">HB236076</strain>
    </source>
</reference>
<proteinExistence type="inferred from homology"/>
<keyword evidence="7 12" id="KW-0997">Cell inner membrane</keyword>
<evidence type="ECO:0000256" key="13">
    <source>
        <dbReference type="SAM" id="Phobius"/>
    </source>
</evidence>
<dbReference type="InterPro" id="IPR003544">
    <property type="entry name" value="Cyt_c_biogenesis_CcmB"/>
</dbReference>
<dbReference type="GO" id="GO:1903607">
    <property type="term" value="P:cytochrome c biosynthetic process"/>
    <property type="evidence" value="ECO:0007669"/>
    <property type="project" value="TreeGrafter"/>
</dbReference>
<dbReference type="PRINTS" id="PR01414">
    <property type="entry name" value="CCMBBIOGNSIS"/>
</dbReference>
<keyword evidence="8 13" id="KW-0812">Transmembrane</keyword>
<dbReference type="KEGG" id="vih:AB0763_04750"/>
<evidence type="ECO:0000256" key="3">
    <source>
        <dbReference type="ARBA" id="ARBA00010544"/>
    </source>
</evidence>
<sequence>MLFNVFCVLLRRELRHHWRNKADIVHPLIFFLLVLSLLGLSMGHQQQSLHNLAPHLVWISVLLSVLMSFDKVFKPDLTSGVLLQHFMRPKGIYPMIAAKMCSHWLVTCLPLLIFMPIIKLVFDLPWDALGVLTLSLLIGVLALTAIGTMAESLALAKAKSNYLVALICLPLQVPVLLFALSMMESAHFMPRVQAYLALLVAFSLLTCVFCPFVTKQALTINLQ</sequence>
<feature type="transmembrane region" description="Helical" evidence="13">
    <location>
        <begin position="104"/>
        <end position="122"/>
    </location>
</feature>
<accession>A0AB39HHV6</accession>
<feature type="transmembrane region" description="Helical" evidence="13">
    <location>
        <begin position="194"/>
        <end position="214"/>
    </location>
</feature>
<keyword evidence="9 12" id="KW-0201">Cytochrome c-type biogenesis</keyword>
<evidence type="ECO:0000256" key="11">
    <source>
        <dbReference type="ARBA" id="ARBA00023136"/>
    </source>
</evidence>
<feature type="transmembrane region" description="Helical" evidence="13">
    <location>
        <begin position="52"/>
        <end position="69"/>
    </location>
</feature>
<feature type="transmembrane region" description="Helical" evidence="13">
    <location>
        <begin position="162"/>
        <end position="182"/>
    </location>
</feature>
<comment type="subcellular location">
    <subcellularLocation>
        <location evidence="2">Cell inner membrane</location>
        <topology evidence="2">Multi-pass membrane protein</topology>
    </subcellularLocation>
</comment>
<evidence type="ECO:0000256" key="7">
    <source>
        <dbReference type="ARBA" id="ARBA00022519"/>
    </source>
</evidence>
<evidence type="ECO:0000256" key="12">
    <source>
        <dbReference type="PIRNR" id="PIRNR002764"/>
    </source>
</evidence>
<evidence type="ECO:0000256" key="6">
    <source>
        <dbReference type="ARBA" id="ARBA00022475"/>
    </source>
</evidence>
<name>A0AB39HHV6_9VIBR</name>
<gene>
    <name evidence="14" type="ORF">AB0763_04750</name>
</gene>
<dbReference type="GO" id="GO:0015232">
    <property type="term" value="F:heme transmembrane transporter activity"/>
    <property type="evidence" value="ECO:0007669"/>
    <property type="project" value="InterPro"/>
</dbReference>
<protein>
    <recommendedName>
        <fullName evidence="4 12">Heme exporter protein B</fullName>
    </recommendedName>
</protein>
<keyword evidence="11 12" id="KW-0472">Membrane</keyword>
<keyword evidence="6 12" id="KW-1003">Cell membrane</keyword>
<dbReference type="GO" id="GO:0017004">
    <property type="term" value="P:cytochrome complex assembly"/>
    <property type="evidence" value="ECO:0007669"/>
    <property type="project" value="UniProtKB-KW"/>
</dbReference>
<evidence type="ECO:0000256" key="8">
    <source>
        <dbReference type="ARBA" id="ARBA00022692"/>
    </source>
</evidence>
<evidence type="ECO:0000256" key="4">
    <source>
        <dbReference type="ARBA" id="ARBA00016452"/>
    </source>
</evidence>
<dbReference type="PIRSF" id="PIRSF002764">
    <property type="entry name" value="CcmB"/>
    <property type="match status" value="1"/>
</dbReference>
<evidence type="ECO:0000256" key="10">
    <source>
        <dbReference type="ARBA" id="ARBA00022989"/>
    </source>
</evidence>
<feature type="transmembrane region" description="Helical" evidence="13">
    <location>
        <begin position="128"/>
        <end position="150"/>
    </location>
</feature>
<evidence type="ECO:0000256" key="9">
    <source>
        <dbReference type="ARBA" id="ARBA00022748"/>
    </source>
</evidence>
<dbReference type="AlphaFoldDB" id="A0AB39HHV6"/>
<evidence type="ECO:0000256" key="2">
    <source>
        <dbReference type="ARBA" id="ARBA00004429"/>
    </source>
</evidence>
<evidence type="ECO:0000256" key="1">
    <source>
        <dbReference type="ARBA" id="ARBA00002442"/>
    </source>
</evidence>
<dbReference type="Pfam" id="PF03379">
    <property type="entry name" value="CcmB"/>
    <property type="match status" value="1"/>
</dbReference>
<dbReference type="RefSeq" id="WP_306101387.1">
    <property type="nucleotide sequence ID" value="NZ_CP162601.1"/>
</dbReference>
<keyword evidence="10 13" id="KW-1133">Transmembrane helix</keyword>
<comment type="similarity">
    <text evidence="3 12">Belongs to the CcmB/CycW/HelB family.</text>
</comment>
<evidence type="ECO:0000313" key="14">
    <source>
        <dbReference type="EMBL" id="XDK25953.1"/>
    </source>
</evidence>